<evidence type="ECO:0000313" key="2">
    <source>
        <dbReference type="Proteomes" id="UP000070513"/>
    </source>
</evidence>
<evidence type="ECO:0008006" key="3">
    <source>
        <dbReference type="Google" id="ProtNLM"/>
    </source>
</evidence>
<organism evidence="1 2">
    <name type="scientific">Chryseobacterium kwangjuense</name>
    <dbReference type="NCBI Taxonomy" id="267125"/>
    <lineage>
        <taxon>Bacteria</taxon>
        <taxon>Pseudomonadati</taxon>
        <taxon>Bacteroidota</taxon>
        <taxon>Flavobacteriia</taxon>
        <taxon>Flavobacteriales</taxon>
        <taxon>Weeksellaceae</taxon>
        <taxon>Chryseobacterium group</taxon>
        <taxon>Chryseobacterium</taxon>
    </lineage>
</organism>
<name>A0A135W9Q8_9FLAO</name>
<dbReference type="Proteomes" id="UP000070513">
    <property type="component" value="Unassembled WGS sequence"/>
</dbReference>
<dbReference type="AlphaFoldDB" id="A0A135W9Q8"/>
<dbReference type="EMBL" id="LPUR01000016">
    <property type="protein sequence ID" value="KXH81616.1"/>
    <property type="molecule type" value="Genomic_DNA"/>
</dbReference>
<accession>A0A135W9Q8</accession>
<reference evidence="1 2" key="2">
    <citation type="journal article" date="2016" name="Genome Announc.">
        <title>Draft Genome Sequence of a Biocontrol Rhizobacterium, Chryseobacterium kwangjuense Strain KJ1R5, Isolated from Pepper (Capsicum annuum).</title>
        <authorList>
            <person name="Jeong J.J."/>
            <person name="Park H."/>
            <person name="Park B.H."/>
            <person name="Mannaa M."/>
            <person name="Sang M.K."/>
            <person name="Choi I.G."/>
            <person name="Kim K.D."/>
        </authorList>
    </citation>
    <scope>NUCLEOTIDE SEQUENCE [LARGE SCALE GENOMIC DNA]</scope>
    <source>
        <strain evidence="1 2">KJ1R5</strain>
    </source>
</reference>
<proteinExistence type="predicted"/>
<dbReference type="RefSeq" id="WP_062652791.1">
    <property type="nucleotide sequence ID" value="NZ_LPUR01000016.1"/>
</dbReference>
<protein>
    <recommendedName>
        <fullName evidence="3">YaaC-like protein</fullName>
    </recommendedName>
</protein>
<gene>
    <name evidence="1" type="ORF">AU378_18165</name>
</gene>
<sequence length="347" mass="40378">MSIARLKIKGKDLTPQKAIKNPLLGSKNVLTNSRWEFVALWLKKEKKDSALFYWNQANEFYKSSVGVNIYTAPLLHYYCFMNATKALLTSKNIIFNHYHGVKHSGISSSRFTLQNEGIEIKSNGILPSLSTYFNETETSTVHSLQEIFFNLQFIHRTYCLSYPRQTDMFIPVKNVFFYYNLSTNEVRLYCELSEDFSNRNILKRLPSTFIFDRKEKERYFIKSNGSTTISNPTKPSVSDINNLINFNEALRKDLVFINGSSTLWYIKSNVRGPAKIDRKSSTLTLGAMHRLSELCRYKPLEFRKFMDSDKNWLINEFIQQSSEQFLDEIASEITGYHFLIPNIRSAK</sequence>
<reference evidence="2" key="1">
    <citation type="submission" date="2015-12" db="EMBL/GenBank/DDBJ databases">
        <title>Genome sequence of a biocontrol rhizobacterium Chryseobacterium kwangjuense strain KJ1R5 isolated from pepper (Capsicum annuum L.).</title>
        <authorList>
            <person name="Jeong J.-J."/>
            <person name="Park H."/>
            <person name="Mannaa M."/>
            <person name="Sang M.K."/>
            <person name="Choi I.-G."/>
            <person name="Kim K.D."/>
        </authorList>
    </citation>
    <scope>NUCLEOTIDE SEQUENCE [LARGE SCALE GENOMIC DNA]</scope>
    <source>
        <strain evidence="2">KJ1R5</strain>
    </source>
</reference>
<dbReference type="OrthoDB" id="7041536at2"/>
<dbReference type="InterPro" id="IPR026988">
    <property type="entry name" value="YaaC-like"/>
</dbReference>
<dbReference type="Pfam" id="PF14175">
    <property type="entry name" value="YaaC"/>
    <property type="match status" value="1"/>
</dbReference>
<evidence type="ECO:0000313" key="1">
    <source>
        <dbReference type="EMBL" id="KXH81616.1"/>
    </source>
</evidence>
<comment type="caution">
    <text evidence="1">The sequence shown here is derived from an EMBL/GenBank/DDBJ whole genome shotgun (WGS) entry which is preliminary data.</text>
</comment>